<gene>
    <name evidence="2" type="ORF">KOI35_27095</name>
</gene>
<evidence type="ECO:0000313" key="3">
    <source>
        <dbReference type="Proteomes" id="UP001519654"/>
    </source>
</evidence>
<dbReference type="Proteomes" id="UP001519654">
    <property type="component" value="Unassembled WGS sequence"/>
</dbReference>
<dbReference type="CDD" id="cd00531">
    <property type="entry name" value="NTF2_like"/>
    <property type="match status" value="1"/>
</dbReference>
<organism evidence="2 3">
    <name type="scientific">Paractinoplanes bogorensis</name>
    <dbReference type="NCBI Taxonomy" id="1610840"/>
    <lineage>
        <taxon>Bacteria</taxon>
        <taxon>Bacillati</taxon>
        <taxon>Actinomycetota</taxon>
        <taxon>Actinomycetes</taxon>
        <taxon>Micromonosporales</taxon>
        <taxon>Micromonosporaceae</taxon>
        <taxon>Paractinoplanes</taxon>
    </lineage>
</organism>
<proteinExistence type="predicted"/>
<dbReference type="EMBL" id="JAHKKG010000008">
    <property type="protein sequence ID" value="MBU2667180.1"/>
    <property type="molecule type" value="Genomic_DNA"/>
</dbReference>
<evidence type="ECO:0000313" key="2">
    <source>
        <dbReference type="EMBL" id="MBU2667180.1"/>
    </source>
</evidence>
<keyword evidence="3" id="KW-1185">Reference proteome</keyword>
<dbReference type="SUPFAM" id="SSF54427">
    <property type="entry name" value="NTF2-like"/>
    <property type="match status" value="1"/>
</dbReference>
<dbReference type="RefSeq" id="WP_215791432.1">
    <property type="nucleotide sequence ID" value="NZ_JAHKKG010000008.1"/>
</dbReference>
<comment type="caution">
    <text evidence="2">The sequence shown here is derived from an EMBL/GenBank/DDBJ whole genome shotgun (WGS) entry which is preliminary data.</text>
</comment>
<dbReference type="InterPro" id="IPR037401">
    <property type="entry name" value="SnoaL-like"/>
</dbReference>
<name>A0ABS5YUP9_9ACTN</name>
<sequence length="181" mass="20872">MNEIHEILTRYCQGVDRKQYDLLRSCYHDDAIDSHGPYVGDADGFVAWVKNRHRNVKSSMHFLGNVAIRPSDDGKRARVETYCLTYQNVAAGGDDPFGGGEESWLTIAARYVDTFEHRPDTGWKILQRNVVYEWVRREDPKAYVPLDPAWNIARRDETDLLFSPMEKTDPMEKSEVTTWGS</sequence>
<evidence type="ECO:0000259" key="1">
    <source>
        <dbReference type="Pfam" id="PF13577"/>
    </source>
</evidence>
<accession>A0ABS5YUP9</accession>
<reference evidence="2 3" key="1">
    <citation type="submission" date="2021-06" db="EMBL/GenBank/DDBJ databases">
        <title>Actinoplanes lichenicola sp. nov., and Actinoplanes ovalisporus sp. nov., isolated from lichen in Thailand.</title>
        <authorList>
            <person name="Saeng-In P."/>
            <person name="Kanchanasin P."/>
            <person name="Yuki M."/>
            <person name="Kudo T."/>
            <person name="Ohkuma M."/>
            <person name="Phongsopitanun W."/>
            <person name="Tanasupawat S."/>
        </authorList>
    </citation>
    <scope>NUCLEOTIDE SEQUENCE [LARGE SCALE GENOMIC DNA]</scope>
    <source>
        <strain evidence="2 3">NBRC 110975</strain>
    </source>
</reference>
<dbReference type="Pfam" id="PF13577">
    <property type="entry name" value="SnoaL_4"/>
    <property type="match status" value="1"/>
</dbReference>
<protein>
    <submittedName>
        <fullName evidence="2">Nuclear transport factor 2 family protein</fullName>
    </submittedName>
</protein>
<feature type="domain" description="SnoaL-like" evidence="1">
    <location>
        <begin position="2"/>
        <end position="128"/>
    </location>
</feature>
<dbReference type="InterPro" id="IPR032710">
    <property type="entry name" value="NTF2-like_dom_sf"/>
</dbReference>
<dbReference type="Gene3D" id="3.10.450.50">
    <property type="match status" value="1"/>
</dbReference>